<dbReference type="InterPro" id="IPR003680">
    <property type="entry name" value="Flavodoxin_fold"/>
</dbReference>
<organism evidence="4 5">
    <name type="scientific">Albimonas pacifica</name>
    <dbReference type="NCBI Taxonomy" id="1114924"/>
    <lineage>
        <taxon>Bacteria</taxon>
        <taxon>Pseudomonadati</taxon>
        <taxon>Pseudomonadota</taxon>
        <taxon>Alphaproteobacteria</taxon>
        <taxon>Rhodobacterales</taxon>
        <taxon>Paracoccaceae</taxon>
        <taxon>Albimonas</taxon>
    </lineage>
</organism>
<proteinExistence type="inferred from homology"/>
<dbReference type="AlphaFoldDB" id="A0A1I3JXQ4"/>
<evidence type="ECO:0000313" key="4">
    <source>
        <dbReference type="EMBL" id="SFI65011.1"/>
    </source>
</evidence>
<protein>
    <submittedName>
        <fullName evidence="4">Putative NADPH-quinone reductase (Modulator of drug activity B)</fullName>
    </submittedName>
</protein>
<dbReference type="RefSeq" id="WP_092861923.1">
    <property type="nucleotide sequence ID" value="NZ_FOQH01000008.1"/>
</dbReference>
<name>A0A1I3JXQ4_9RHOB</name>
<dbReference type="Proteomes" id="UP000199377">
    <property type="component" value="Unassembled WGS sequence"/>
</dbReference>
<dbReference type="OrthoDB" id="9798454at2"/>
<dbReference type="EMBL" id="FOQH01000008">
    <property type="protein sequence ID" value="SFI65011.1"/>
    <property type="molecule type" value="Genomic_DNA"/>
</dbReference>
<dbReference type="InterPro" id="IPR051545">
    <property type="entry name" value="NAD(P)H_dehydrogenase_qn"/>
</dbReference>
<dbReference type="GO" id="GO:0005829">
    <property type="term" value="C:cytosol"/>
    <property type="evidence" value="ECO:0007669"/>
    <property type="project" value="TreeGrafter"/>
</dbReference>
<evidence type="ECO:0000313" key="5">
    <source>
        <dbReference type="Proteomes" id="UP000199377"/>
    </source>
</evidence>
<evidence type="ECO:0000256" key="2">
    <source>
        <dbReference type="ARBA" id="ARBA00023002"/>
    </source>
</evidence>
<evidence type="ECO:0000259" key="3">
    <source>
        <dbReference type="Pfam" id="PF02525"/>
    </source>
</evidence>
<dbReference type="Gene3D" id="3.40.50.360">
    <property type="match status" value="1"/>
</dbReference>
<reference evidence="4 5" key="1">
    <citation type="submission" date="2016-10" db="EMBL/GenBank/DDBJ databases">
        <authorList>
            <person name="de Groot N.N."/>
        </authorList>
    </citation>
    <scope>NUCLEOTIDE SEQUENCE [LARGE SCALE GENOMIC DNA]</scope>
    <source>
        <strain evidence="4 5">CGMCC 1.11030</strain>
    </source>
</reference>
<comment type="similarity">
    <text evidence="1">Belongs to the NAD(P)H dehydrogenase (quinone) family.</text>
</comment>
<dbReference type="GO" id="GO:0003955">
    <property type="term" value="F:NAD(P)H dehydrogenase (quinone) activity"/>
    <property type="evidence" value="ECO:0007669"/>
    <property type="project" value="TreeGrafter"/>
</dbReference>
<keyword evidence="2" id="KW-0560">Oxidoreductase</keyword>
<dbReference type="SUPFAM" id="SSF52218">
    <property type="entry name" value="Flavoproteins"/>
    <property type="match status" value="1"/>
</dbReference>
<sequence>MRLLIVYCHPVEGSFGSAVRDAVIDSAREAGHEIRLTDLYAEGFDPVMRREERIGYHEPAANEVPVAEHLANVRWAEGLIFVHPTWWYGPPAMLKGWLDRVFVPHVAFQMPTETTGIRPGLTHIRLIGQVSTLGSSWWLWRFMGQPGRRIILRGLRACCAPACRTFWLGLHAMDTVPEPKRRAFLARVRRRIARIR</sequence>
<gene>
    <name evidence="4" type="ORF">SAMN05216258_108206</name>
</gene>
<dbReference type="Pfam" id="PF02525">
    <property type="entry name" value="Flavodoxin_2"/>
    <property type="match status" value="1"/>
</dbReference>
<keyword evidence="5" id="KW-1185">Reference proteome</keyword>
<feature type="domain" description="Flavodoxin-like fold" evidence="3">
    <location>
        <begin position="1"/>
        <end position="124"/>
    </location>
</feature>
<dbReference type="PANTHER" id="PTHR10204:SF34">
    <property type="entry name" value="NAD(P)H DEHYDROGENASE [QUINONE] 1 ISOFORM 1"/>
    <property type="match status" value="1"/>
</dbReference>
<evidence type="ECO:0000256" key="1">
    <source>
        <dbReference type="ARBA" id="ARBA00006252"/>
    </source>
</evidence>
<dbReference type="InterPro" id="IPR029039">
    <property type="entry name" value="Flavoprotein-like_sf"/>
</dbReference>
<accession>A0A1I3JXQ4</accession>
<dbReference type="STRING" id="1114924.SAMN05216258_108206"/>
<dbReference type="PANTHER" id="PTHR10204">
    <property type="entry name" value="NAD P H OXIDOREDUCTASE-RELATED"/>
    <property type="match status" value="1"/>
</dbReference>